<accession>A0ABM8RYS1</accession>
<reference evidence="1 2" key="1">
    <citation type="submission" date="2021-02" db="EMBL/GenBank/DDBJ databases">
        <authorList>
            <person name="Han P."/>
        </authorList>
    </citation>
    <scope>NUCLEOTIDE SEQUENCE [LARGE SCALE GENOMIC DNA]</scope>
    <source>
        <strain evidence="1">Candidatus Nitrospira sp. ZN2</strain>
    </source>
</reference>
<protein>
    <submittedName>
        <fullName evidence="1">Uncharacterized protein</fullName>
    </submittedName>
</protein>
<dbReference type="Proteomes" id="UP000675880">
    <property type="component" value="Unassembled WGS sequence"/>
</dbReference>
<organism evidence="1 2">
    <name type="scientific">Nitrospira defluvii</name>
    <dbReference type="NCBI Taxonomy" id="330214"/>
    <lineage>
        <taxon>Bacteria</taxon>
        <taxon>Pseudomonadati</taxon>
        <taxon>Nitrospirota</taxon>
        <taxon>Nitrospiria</taxon>
        <taxon>Nitrospirales</taxon>
        <taxon>Nitrospiraceae</taxon>
        <taxon>Nitrospira</taxon>
    </lineage>
</organism>
<evidence type="ECO:0000313" key="2">
    <source>
        <dbReference type="Proteomes" id="UP000675880"/>
    </source>
</evidence>
<evidence type="ECO:0000313" key="1">
    <source>
        <dbReference type="EMBL" id="CAE6778999.1"/>
    </source>
</evidence>
<name>A0ABM8RYS1_9BACT</name>
<gene>
    <name evidence="1" type="ORF">NSPZN2_40661</name>
</gene>
<sequence>MGEYQESNGLYGIIGLNDSHARNLIEAVQASFQVSADAARVRLSKLGILGETGGGASLFGR</sequence>
<dbReference type="EMBL" id="CAJNBJ010000017">
    <property type="protein sequence ID" value="CAE6778999.1"/>
    <property type="molecule type" value="Genomic_DNA"/>
</dbReference>
<keyword evidence="2" id="KW-1185">Reference proteome</keyword>
<comment type="caution">
    <text evidence="1">The sequence shown here is derived from an EMBL/GenBank/DDBJ whole genome shotgun (WGS) entry which is preliminary data.</text>
</comment>
<proteinExistence type="predicted"/>